<keyword evidence="1" id="KW-0862">Zinc</keyword>
<dbReference type="PANTHER" id="PTHR12993">
    <property type="entry name" value="N-ACETYLGLUCOSAMINYL-PHOSPHATIDYLINOSITOL DE-N-ACETYLASE-RELATED"/>
    <property type="match status" value="1"/>
</dbReference>
<organism evidence="2 3">
    <name type="scientific">Streptosporangium roseum (strain ATCC 12428 / DSM 43021 / JCM 3005 / KCTC 9067 / NCIMB 10171 / NRRL 2505 / NI 9100)</name>
    <dbReference type="NCBI Taxonomy" id="479432"/>
    <lineage>
        <taxon>Bacteria</taxon>
        <taxon>Bacillati</taxon>
        <taxon>Actinomycetota</taxon>
        <taxon>Actinomycetes</taxon>
        <taxon>Streptosporangiales</taxon>
        <taxon>Streptosporangiaceae</taxon>
        <taxon>Streptosporangium</taxon>
    </lineage>
</organism>
<dbReference type="EMBL" id="CP001814">
    <property type="protein sequence ID" value="ACZ87122.1"/>
    <property type="molecule type" value="Genomic_DNA"/>
</dbReference>
<accession>D2AYB2</accession>
<dbReference type="GO" id="GO:0016811">
    <property type="term" value="F:hydrolase activity, acting on carbon-nitrogen (but not peptide) bonds, in linear amides"/>
    <property type="evidence" value="ECO:0007669"/>
    <property type="project" value="TreeGrafter"/>
</dbReference>
<protein>
    <recommendedName>
        <fullName evidence="4">LmbE family protein</fullName>
    </recommendedName>
</protein>
<evidence type="ECO:0000313" key="3">
    <source>
        <dbReference type="Proteomes" id="UP000002029"/>
    </source>
</evidence>
<proteinExistence type="predicted"/>
<evidence type="ECO:0000256" key="1">
    <source>
        <dbReference type="ARBA" id="ARBA00022833"/>
    </source>
</evidence>
<dbReference type="OrthoDB" id="158614at2"/>
<dbReference type="AlphaFoldDB" id="D2AYB2"/>
<gene>
    <name evidence="2" type="ordered locus">Sros_4220</name>
</gene>
<dbReference type="PANTHER" id="PTHR12993:SF26">
    <property type="entry name" value="1D-MYO-INOSITOL 2-ACETAMIDO-2-DEOXY-ALPHA-D-GLUCOPYRANOSIDE DEACETYLASE"/>
    <property type="match status" value="1"/>
</dbReference>
<reference evidence="2 3" key="1">
    <citation type="journal article" date="2010" name="Stand. Genomic Sci.">
        <title>Complete genome sequence of Streptosporangium roseum type strain (NI 9100).</title>
        <authorList>
            <person name="Nolan M."/>
            <person name="Sikorski J."/>
            <person name="Jando M."/>
            <person name="Lucas S."/>
            <person name="Lapidus A."/>
            <person name="Glavina Del Rio T."/>
            <person name="Chen F."/>
            <person name="Tice H."/>
            <person name="Pitluck S."/>
            <person name="Cheng J.F."/>
            <person name="Chertkov O."/>
            <person name="Sims D."/>
            <person name="Meincke L."/>
            <person name="Brettin T."/>
            <person name="Han C."/>
            <person name="Detter J.C."/>
            <person name="Bruce D."/>
            <person name="Goodwin L."/>
            <person name="Land M."/>
            <person name="Hauser L."/>
            <person name="Chang Y.J."/>
            <person name="Jeffries C.D."/>
            <person name="Ivanova N."/>
            <person name="Mavromatis K."/>
            <person name="Mikhailova N."/>
            <person name="Chen A."/>
            <person name="Palaniappan K."/>
            <person name="Chain P."/>
            <person name="Rohde M."/>
            <person name="Goker M."/>
            <person name="Bristow J."/>
            <person name="Eisen J.A."/>
            <person name="Markowitz V."/>
            <person name="Hugenholtz P."/>
            <person name="Kyrpides N.C."/>
            <person name="Klenk H.P."/>
        </authorList>
    </citation>
    <scope>NUCLEOTIDE SEQUENCE [LARGE SCALE GENOMIC DNA]</scope>
    <source>
        <strain evidence="3">ATCC 12428 / DSM 43021 / JCM 3005 / NI 9100</strain>
    </source>
</reference>
<dbReference type="InterPro" id="IPR024078">
    <property type="entry name" value="LmbE-like_dom_sf"/>
</dbReference>
<dbReference type="STRING" id="479432.Sros_4220"/>
<evidence type="ECO:0000313" key="2">
    <source>
        <dbReference type="EMBL" id="ACZ87122.1"/>
    </source>
</evidence>
<name>D2AYB2_STRRD</name>
<dbReference type="eggNOG" id="COG2120">
    <property type="taxonomic scope" value="Bacteria"/>
</dbReference>
<dbReference type="Pfam" id="PF02585">
    <property type="entry name" value="PIG-L"/>
    <property type="match status" value="1"/>
</dbReference>
<evidence type="ECO:0008006" key="4">
    <source>
        <dbReference type="Google" id="ProtNLM"/>
    </source>
</evidence>
<dbReference type="RefSeq" id="WP_012890864.1">
    <property type="nucleotide sequence ID" value="NC_013595.1"/>
</dbReference>
<dbReference type="SUPFAM" id="SSF102588">
    <property type="entry name" value="LmbE-like"/>
    <property type="match status" value="1"/>
</dbReference>
<dbReference type="InterPro" id="IPR003737">
    <property type="entry name" value="GlcNAc_PI_deacetylase-related"/>
</dbReference>
<keyword evidence="3" id="KW-1185">Reference proteome</keyword>
<dbReference type="HOGENOM" id="CLU_049311_2_1_11"/>
<sequence length="273" mass="29377">MATVVAFHAHPDDEVLMTGGTLARASSEGHRVVIVVATDGVMGAASESDSTRMDELRASARILGVGRVVHLGYADSGHGPVLYPDPPDRTRFARADTEEAAARLAAVLREENAAVLLSYDANGGYGHRDHVKVHEVGKRAAGLAGVSHVLEATLPRDVADRFVRLTRLLRIPFRFDAEALRALYSPGAAITHRVDVRRFARQKQAALAAHRSEVTGRGRLAPVMRVLVRLPVPLFGLLLGREWYVDAAASNPRVVSDIFAGPVAGETPARRVP</sequence>
<dbReference type="Gene3D" id="3.40.50.10320">
    <property type="entry name" value="LmbE-like"/>
    <property type="match status" value="1"/>
</dbReference>
<dbReference type="Proteomes" id="UP000002029">
    <property type="component" value="Chromosome"/>
</dbReference>
<dbReference type="GO" id="GO:0016137">
    <property type="term" value="P:glycoside metabolic process"/>
    <property type="evidence" value="ECO:0007669"/>
    <property type="project" value="UniProtKB-ARBA"/>
</dbReference>
<dbReference type="KEGG" id="sro:Sros_4220"/>